<sequence length="76" mass="8960">MSEIVLRPLEEEIRNARIDGMLWRAEERGIKRGIKQKEEELIKKLLNNYSPENVSLMLECDIEKIETISHSKQPHC</sequence>
<dbReference type="EMBL" id="FMXB01000015">
    <property type="protein sequence ID" value="SDA63472.1"/>
    <property type="molecule type" value="Genomic_DNA"/>
</dbReference>
<organism evidence="1 2">
    <name type="scientific">Methanobrevibacter millerae</name>
    <dbReference type="NCBI Taxonomy" id="230361"/>
    <lineage>
        <taxon>Archaea</taxon>
        <taxon>Methanobacteriati</taxon>
        <taxon>Methanobacteriota</taxon>
        <taxon>Methanomada group</taxon>
        <taxon>Methanobacteria</taxon>
        <taxon>Methanobacteriales</taxon>
        <taxon>Methanobacteriaceae</taxon>
        <taxon>Methanobrevibacter</taxon>
    </lineage>
</organism>
<dbReference type="RefSeq" id="WP_149732339.1">
    <property type="nucleotide sequence ID" value="NZ_FMXB01000015.1"/>
</dbReference>
<name>A0A1G5WZL7_9EURY</name>
<keyword evidence="2" id="KW-1185">Reference proteome</keyword>
<dbReference type="AlphaFoldDB" id="A0A1G5WZL7"/>
<dbReference type="Proteomes" id="UP000323439">
    <property type="component" value="Unassembled WGS sequence"/>
</dbReference>
<gene>
    <name evidence="1" type="ORF">SAMN02910315_01819</name>
</gene>
<protein>
    <submittedName>
        <fullName evidence="1">Uncharacterized protein</fullName>
    </submittedName>
</protein>
<accession>A0A1G5WZL7</accession>
<proteinExistence type="predicted"/>
<evidence type="ECO:0000313" key="1">
    <source>
        <dbReference type="EMBL" id="SDA63472.1"/>
    </source>
</evidence>
<evidence type="ECO:0000313" key="2">
    <source>
        <dbReference type="Proteomes" id="UP000323439"/>
    </source>
</evidence>
<reference evidence="1 2" key="1">
    <citation type="submission" date="2016-10" db="EMBL/GenBank/DDBJ databases">
        <authorList>
            <person name="Varghese N."/>
            <person name="Submissions S."/>
        </authorList>
    </citation>
    <scope>NUCLEOTIDE SEQUENCE [LARGE SCALE GENOMIC DNA]</scope>
    <source>
        <strain evidence="1 2">DSM 16643</strain>
    </source>
</reference>